<feature type="transmembrane region" description="Helical" evidence="6">
    <location>
        <begin position="250"/>
        <end position="267"/>
    </location>
</feature>
<keyword evidence="4 6" id="KW-1133">Transmembrane helix</keyword>
<dbReference type="RefSeq" id="XP_007509899.1">
    <property type="nucleotide sequence ID" value="XM_007509837.1"/>
</dbReference>
<dbReference type="PANTHER" id="PTHR12822">
    <property type="entry name" value="PROTEIN YIPF"/>
    <property type="match status" value="1"/>
</dbReference>
<evidence type="ECO:0000256" key="7">
    <source>
        <dbReference type="SAM" id="MobiDB-lite"/>
    </source>
</evidence>
<reference evidence="9 10" key="1">
    <citation type="submission" date="2011-10" db="EMBL/GenBank/DDBJ databases">
        <authorList>
            <person name="Genoscope - CEA"/>
        </authorList>
    </citation>
    <scope>NUCLEOTIDE SEQUENCE [LARGE SCALE GENOMIC DNA]</scope>
    <source>
        <strain evidence="9 10">RCC 1105</strain>
    </source>
</reference>
<dbReference type="Pfam" id="PF04893">
    <property type="entry name" value="Yip1"/>
    <property type="match status" value="1"/>
</dbReference>
<comment type="caution">
    <text evidence="6">Lacks conserved residue(s) required for the propagation of feature annotation.</text>
</comment>
<sequence>MSGHNPFLVESDDDDDDREEENLLRTAAARANVMGFGGSNISSSSPEMMYGGGEGEASHPMKTTSSSTSSSSVFANKSSRESVPPLPSAPRMTTRSSGSNSTTTTHTTTTGGGGGFWIFSFKYYQKYFDVDTADVLRRIKKGTYGALGGALFLDDVKEKPDLYGAFWGCATLVFVVAMGGNFAEYLESMSSSSTTSSNRKRMLMMRKLLQEEEENVLPPPAPYSPPPATTSVVSAKEPWQFDVTKVSQCAAMTYAYVFLFPLSLYLVKRCYAGVRSASYTALVCLYGYSIMSYIPASILCIFPVETLRWVAVMTACAVSSASLFRNVDALLKGESGNTKAMAIAKGMGVAIVGANVIFAVCLKELFFRF</sequence>
<name>K8EM21_9CHLO</name>
<evidence type="ECO:0000256" key="4">
    <source>
        <dbReference type="ARBA" id="ARBA00022989"/>
    </source>
</evidence>
<evidence type="ECO:0000259" key="8">
    <source>
        <dbReference type="Pfam" id="PF04893"/>
    </source>
</evidence>
<accession>K8EM21</accession>
<gene>
    <name evidence="9" type="ordered locus">Bathy12g02510</name>
</gene>
<comment type="similarity">
    <text evidence="2 6">Belongs to the YIP1 family.</text>
</comment>
<feature type="transmembrane region" description="Helical" evidence="6">
    <location>
        <begin position="343"/>
        <end position="366"/>
    </location>
</feature>
<feature type="compositionally biased region" description="Acidic residues" evidence="7">
    <location>
        <begin position="10"/>
        <end position="20"/>
    </location>
</feature>
<dbReference type="PANTHER" id="PTHR12822:SF2">
    <property type="entry name" value="PROTEIN YIPF"/>
    <property type="match status" value="1"/>
</dbReference>
<dbReference type="GO" id="GO:0016192">
    <property type="term" value="P:vesicle-mediated transport"/>
    <property type="evidence" value="ECO:0007669"/>
    <property type="project" value="InterPro"/>
</dbReference>
<evidence type="ECO:0000313" key="9">
    <source>
        <dbReference type="EMBL" id="CCO19014.1"/>
    </source>
</evidence>
<dbReference type="eggNOG" id="KOG3114">
    <property type="taxonomic scope" value="Eukaryota"/>
</dbReference>
<organism evidence="9 10">
    <name type="scientific">Bathycoccus prasinos</name>
    <dbReference type="NCBI Taxonomy" id="41875"/>
    <lineage>
        <taxon>Eukaryota</taxon>
        <taxon>Viridiplantae</taxon>
        <taxon>Chlorophyta</taxon>
        <taxon>Mamiellophyceae</taxon>
        <taxon>Mamiellales</taxon>
        <taxon>Bathycoccaceae</taxon>
        <taxon>Bathycoccus</taxon>
    </lineage>
</organism>
<evidence type="ECO:0000256" key="1">
    <source>
        <dbReference type="ARBA" id="ARBA00004141"/>
    </source>
</evidence>
<feature type="transmembrane region" description="Helical" evidence="6">
    <location>
        <begin position="279"/>
        <end position="304"/>
    </location>
</feature>
<evidence type="ECO:0000256" key="2">
    <source>
        <dbReference type="ARBA" id="ARBA00010596"/>
    </source>
</evidence>
<evidence type="ECO:0000256" key="3">
    <source>
        <dbReference type="ARBA" id="ARBA00022692"/>
    </source>
</evidence>
<dbReference type="InterPro" id="IPR006977">
    <property type="entry name" value="Yip1_dom"/>
</dbReference>
<dbReference type="STRING" id="41875.K8EM21"/>
<evidence type="ECO:0000256" key="6">
    <source>
        <dbReference type="RuleBase" id="RU361264"/>
    </source>
</evidence>
<dbReference type="GeneID" id="19012449"/>
<dbReference type="KEGG" id="bpg:Bathy12g02510"/>
<dbReference type="GO" id="GO:0000139">
    <property type="term" value="C:Golgi membrane"/>
    <property type="evidence" value="ECO:0007669"/>
    <property type="project" value="UniProtKB-SubCell"/>
</dbReference>
<feature type="compositionally biased region" description="Low complexity" evidence="7">
    <location>
        <begin position="93"/>
        <end position="107"/>
    </location>
</feature>
<dbReference type="OrthoDB" id="10256463at2759"/>
<dbReference type="Proteomes" id="UP000198341">
    <property type="component" value="Chromosome 12"/>
</dbReference>
<feature type="region of interest" description="Disordered" evidence="7">
    <location>
        <begin position="1"/>
        <end position="107"/>
    </location>
</feature>
<dbReference type="EMBL" id="FO082267">
    <property type="protein sequence ID" value="CCO19014.1"/>
    <property type="molecule type" value="Genomic_DNA"/>
</dbReference>
<dbReference type="AlphaFoldDB" id="K8EM21"/>
<dbReference type="InterPro" id="IPR039765">
    <property type="entry name" value="Yip5/YIPF1/YIPF2"/>
</dbReference>
<keyword evidence="10" id="KW-1185">Reference proteome</keyword>
<feature type="compositionally biased region" description="Low complexity" evidence="7">
    <location>
        <begin position="63"/>
        <end position="72"/>
    </location>
</feature>
<protein>
    <recommendedName>
        <fullName evidence="6">Protein YIP</fullName>
    </recommendedName>
</protein>
<proteinExistence type="inferred from homology"/>
<feature type="domain" description="Yip1" evidence="8">
    <location>
        <begin position="154"/>
        <end position="344"/>
    </location>
</feature>
<keyword evidence="5 6" id="KW-0472">Membrane</keyword>
<evidence type="ECO:0000313" key="10">
    <source>
        <dbReference type="Proteomes" id="UP000198341"/>
    </source>
</evidence>
<comment type="subcellular location">
    <subcellularLocation>
        <location evidence="6">Golgi apparatus membrane</location>
        <topology evidence="6">Multi-pass membrane protein</topology>
    </subcellularLocation>
    <subcellularLocation>
        <location evidence="1">Membrane</location>
        <topology evidence="1">Multi-pass membrane protein</topology>
    </subcellularLocation>
</comment>
<evidence type="ECO:0000256" key="5">
    <source>
        <dbReference type="ARBA" id="ARBA00023136"/>
    </source>
</evidence>
<dbReference type="GO" id="GO:0031267">
    <property type="term" value="F:small GTPase binding"/>
    <property type="evidence" value="ECO:0007669"/>
    <property type="project" value="InterPro"/>
</dbReference>
<keyword evidence="3 6" id="KW-0812">Transmembrane</keyword>